<dbReference type="GO" id="GO:0052621">
    <property type="term" value="F:diguanylate cyclase activity"/>
    <property type="evidence" value="ECO:0007669"/>
    <property type="project" value="TreeGrafter"/>
</dbReference>
<feature type="transmembrane region" description="Helical" evidence="1">
    <location>
        <begin position="51"/>
        <end position="69"/>
    </location>
</feature>
<evidence type="ECO:0000256" key="1">
    <source>
        <dbReference type="SAM" id="Phobius"/>
    </source>
</evidence>
<keyword evidence="1" id="KW-0472">Membrane</keyword>
<dbReference type="SMART" id="SM00267">
    <property type="entry name" value="GGDEF"/>
    <property type="match status" value="1"/>
</dbReference>
<dbReference type="GO" id="GO:1902201">
    <property type="term" value="P:negative regulation of bacterial-type flagellum-dependent cell motility"/>
    <property type="evidence" value="ECO:0007669"/>
    <property type="project" value="TreeGrafter"/>
</dbReference>
<dbReference type="PANTHER" id="PTHR45138:SF24">
    <property type="entry name" value="DIGUANYLATE CYCLASE DGCC-RELATED"/>
    <property type="match status" value="1"/>
</dbReference>
<keyword evidence="4" id="KW-1185">Reference proteome</keyword>
<sequence length="346" mass="36617">MTPPVPPTSGPDRDPVKFRVLLMFFSAGAALAALALALPDREGTWPALGRALLIGDGLGALGALGLLWWARRRPPLARFDLAVLLLAQGCTLGGVLGETLLLGTQYSVMTQLWITVFAAGFLPRRMVWAQQLVGLASVTLMVWVRARYGLNPPRLWLVEALVTAVPVLLTGVAVAYFRGVAEREARALERAVRTDPLTGLGNRRALFDAFAGRGPGVGERTGLVMLDIDHFKGVNDRFGHAEGDRVIRALADALRAHAAPGDLLTRHGGEEFVWVTSAADGASLLARVDALRAAFARGAGLPGVTVSAGVVTTGQPHPDLPGLLRRADAALYEAKAAGRDRALLAS</sequence>
<dbReference type="InterPro" id="IPR050469">
    <property type="entry name" value="Diguanylate_Cyclase"/>
</dbReference>
<dbReference type="PANTHER" id="PTHR45138">
    <property type="entry name" value="REGULATORY COMPONENTS OF SENSORY TRANSDUCTION SYSTEM"/>
    <property type="match status" value="1"/>
</dbReference>
<keyword evidence="1" id="KW-0812">Transmembrane</keyword>
<dbReference type="GO" id="GO:0043709">
    <property type="term" value="P:cell adhesion involved in single-species biofilm formation"/>
    <property type="evidence" value="ECO:0007669"/>
    <property type="project" value="TreeGrafter"/>
</dbReference>
<dbReference type="Proteomes" id="UP000430519">
    <property type="component" value="Unassembled WGS sequence"/>
</dbReference>
<reference evidence="3 4" key="1">
    <citation type="submission" date="2019-11" db="EMBL/GenBank/DDBJ databases">
        <title>Genome sequence of Deinococcus xianganensis Y35, AI-2 producing algicidal bacterium, isolated from lake water.</title>
        <authorList>
            <person name="Li Y."/>
        </authorList>
    </citation>
    <scope>NUCLEOTIDE SEQUENCE [LARGE SCALE GENOMIC DNA]</scope>
    <source>
        <strain evidence="3 4">Y35</strain>
    </source>
</reference>
<evidence type="ECO:0000313" key="4">
    <source>
        <dbReference type="Proteomes" id="UP000430519"/>
    </source>
</evidence>
<feature type="transmembrane region" description="Helical" evidence="1">
    <location>
        <begin position="156"/>
        <end position="177"/>
    </location>
</feature>
<name>A0A6I4YGW1_9DEIO</name>
<organism evidence="3 4">
    <name type="scientific">Deinococcus xianganensis</name>
    <dbReference type="NCBI Taxonomy" id="1507289"/>
    <lineage>
        <taxon>Bacteria</taxon>
        <taxon>Thermotogati</taxon>
        <taxon>Deinococcota</taxon>
        <taxon>Deinococci</taxon>
        <taxon>Deinococcales</taxon>
        <taxon>Deinococcaceae</taxon>
        <taxon>Deinococcus</taxon>
    </lineage>
</organism>
<dbReference type="RefSeq" id="WP_160978599.1">
    <property type="nucleotide sequence ID" value="NZ_WVHK01000025.1"/>
</dbReference>
<dbReference type="Gene3D" id="3.30.70.270">
    <property type="match status" value="1"/>
</dbReference>
<dbReference type="GO" id="GO:0005886">
    <property type="term" value="C:plasma membrane"/>
    <property type="evidence" value="ECO:0007669"/>
    <property type="project" value="TreeGrafter"/>
</dbReference>
<gene>
    <name evidence="3" type="ORF">GLX28_08640</name>
</gene>
<protein>
    <submittedName>
        <fullName evidence="3">Diguanylate cyclase</fullName>
    </submittedName>
</protein>
<feature type="domain" description="GGDEF" evidence="2">
    <location>
        <begin position="219"/>
        <end position="346"/>
    </location>
</feature>
<dbReference type="InterPro" id="IPR029787">
    <property type="entry name" value="Nucleotide_cyclase"/>
</dbReference>
<evidence type="ECO:0000313" key="3">
    <source>
        <dbReference type="EMBL" id="MXV19700.1"/>
    </source>
</evidence>
<accession>A0A6I4YGW1</accession>
<dbReference type="Pfam" id="PF00990">
    <property type="entry name" value="GGDEF"/>
    <property type="match status" value="1"/>
</dbReference>
<feature type="transmembrane region" description="Helical" evidence="1">
    <location>
        <begin position="20"/>
        <end position="39"/>
    </location>
</feature>
<feature type="transmembrane region" description="Helical" evidence="1">
    <location>
        <begin position="126"/>
        <end position="144"/>
    </location>
</feature>
<dbReference type="PROSITE" id="PS50887">
    <property type="entry name" value="GGDEF"/>
    <property type="match status" value="1"/>
</dbReference>
<dbReference type="InterPro" id="IPR043128">
    <property type="entry name" value="Rev_trsase/Diguanyl_cyclase"/>
</dbReference>
<proteinExistence type="predicted"/>
<dbReference type="CDD" id="cd01949">
    <property type="entry name" value="GGDEF"/>
    <property type="match status" value="1"/>
</dbReference>
<comment type="caution">
    <text evidence="3">The sequence shown here is derived from an EMBL/GenBank/DDBJ whole genome shotgun (WGS) entry which is preliminary data.</text>
</comment>
<dbReference type="NCBIfam" id="TIGR00254">
    <property type="entry name" value="GGDEF"/>
    <property type="match status" value="1"/>
</dbReference>
<feature type="transmembrane region" description="Helical" evidence="1">
    <location>
        <begin position="81"/>
        <end position="106"/>
    </location>
</feature>
<keyword evidence="1" id="KW-1133">Transmembrane helix</keyword>
<dbReference type="EMBL" id="WVHK01000025">
    <property type="protein sequence ID" value="MXV19700.1"/>
    <property type="molecule type" value="Genomic_DNA"/>
</dbReference>
<evidence type="ECO:0000259" key="2">
    <source>
        <dbReference type="PROSITE" id="PS50887"/>
    </source>
</evidence>
<dbReference type="SUPFAM" id="SSF55073">
    <property type="entry name" value="Nucleotide cyclase"/>
    <property type="match status" value="1"/>
</dbReference>
<dbReference type="InterPro" id="IPR000160">
    <property type="entry name" value="GGDEF_dom"/>
</dbReference>
<dbReference type="AlphaFoldDB" id="A0A6I4YGW1"/>